<evidence type="ECO:0000256" key="1">
    <source>
        <dbReference type="ARBA" id="ARBA00022679"/>
    </source>
</evidence>
<feature type="domain" description="Cobalamin adenosyltransferase-like" evidence="4">
    <location>
        <begin position="24"/>
        <end position="145"/>
    </location>
</feature>
<keyword evidence="6" id="KW-1185">Reference proteome</keyword>
<keyword evidence="3" id="KW-0067">ATP-binding</keyword>
<proteinExistence type="predicted"/>
<gene>
    <name evidence="5" type="ORF">EDD61_10150</name>
</gene>
<dbReference type="Proteomes" id="UP000295773">
    <property type="component" value="Unassembled WGS sequence"/>
</dbReference>
<dbReference type="GO" id="GO:0005524">
    <property type="term" value="F:ATP binding"/>
    <property type="evidence" value="ECO:0007669"/>
    <property type="project" value="UniProtKB-KW"/>
</dbReference>
<keyword evidence="2" id="KW-0547">Nucleotide-binding</keyword>
<dbReference type="AlphaFoldDB" id="A0A4R3TLN3"/>
<comment type="caution">
    <text evidence="5">The sequence shown here is derived from an EMBL/GenBank/DDBJ whole genome shotgun (WGS) entry which is preliminary data.</text>
</comment>
<dbReference type="RefSeq" id="WP_132223150.1">
    <property type="nucleotide sequence ID" value="NZ_JADPGE010000020.1"/>
</dbReference>
<protein>
    <submittedName>
        <fullName evidence="5">Cob(I)alamin adenosyltransferase</fullName>
    </submittedName>
</protein>
<evidence type="ECO:0000256" key="3">
    <source>
        <dbReference type="ARBA" id="ARBA00022840"/>
    </source>
</evidence>
<accession>A0A4R3TLN3</accession>
<organism evidence="5 6">
    <name type="scientific">Longicatena caecimuris</name>
    <dbReference type="NCBI Taxonomy" id="1796635"/>
    <lineage>
        <taxon>Bacteria</taxon>
        <taxon>Bacillati</taxon>
        <taxon>Bacillota</taxon>
        <taxon>Erysipelotrichia</taxon>
        <taxon>Erysipelotrichales</taxon>
        <taxon>Erysipelotrichaceae</taxon>
        <taxon>Longicatena</taxon>
    </lineage>
</organism>
<evidence type="ECO:0000313" key="6">
    <source>
        <dbReference type="Proteomes" id="UP000295773"/>
    </source>
</evidence>
<sequence>MRMEYCAYSFLSEDGSLCDYEIATDELASMTAVCAHHVKHIKRKDIQELVTLIYHANGSIRGKCAIQKQEVMRLHAMYEFYFVRIEHFVLPVGSLGTTYLHVLRAKTKAIIRILTKLQKEGHTINHHLLDFMNLLANTFFMMCLYENKAEGIAEQVFISKSYES</sequence>
<dbReference type="SUPFAM" id="SSF89028">
    <property type="entry name" value="Cobalamin adenosyltransferase-like"/>
    <property type="match status" value="1"/>
</dbReference>
<name>A0A4R3TLN3_9FIRM</name>
<evidence type="ECO:0000259" key="4">
    <source>
        <dbReference type="Pfam" id="PF01923"/>
    </source>
</evidence>
<dbReference type="GO" id="GO:0016740">
    <property type="term" value="F:transferase activity"/>
    <property type="evidence" value="ECO:0007669"/>
    <property type="project" value="UniProtKB-KW"/>
</dbReference>
<dbReference type="Gene3D" id="1.20.1200.10">
    <property type="entry name" value="Cobalamin adenosyltransferase-like"/>
    <property type="match status" value="1"/>
</dbReference>
<evidence type="ECO:0000313" key="5">
    <source>
        <dbReference type="EMBL" id="TCU63399.1"/>
    </source>
</evidence>
<evidence type="ECO:0000256" key="2">
    <source>
        <dbReference type="ARBA" id="ARBA00022741"/>
    </source>
</evidence>
<dbReference type="EMBL" id="SMBP01000001">
    <property type="protein sequence ID" value="TCU63399.1"/>
    <property type="molecule type" value="Genomic_DNA"/>
</dbReference>
<dbReference type="InterPro" id="IPR016030">
    <property type="entry name" value="CblAdoTrfase-like"/>
</dbReference>
<dbReference type="Pfam" id="PF01923">
    <property type="entry name" value="Cob_adeno_trans"/>
    <property type="match status" value="1"/>
</dbReference>
<dbReference type="InterPro" id="IPR036451">
    <property type="entry name" value="CblAdoTrfase-like_sf"/>
</dbReference>
<reference evidence="5 6" key="1">
    <citation type="submission" date="2019-03" db="EMBL/GenBank/DDBJ databases">
        <title>Genomic Encyclopedia of Type Strains, Phase IV (KMG-IV): sequencing the most valuable type-strain genomes for metagenomic binning, comparative biology and taxonomic classification.</title>
        <authorList>
            <person name="Goeker M."/>
        </authorList>
    </citation>
    <scope>NUCLEOTIDE SEQUENCE [LARGE SCALE GENOMIC DNA]</scope>
    <source>
        <strain evidence="5 6">DSM 29481</strain>
    </source>
</reference>
<keyword evidence="1 5" id="KW-0808">Transferase</keyword>